<proteinExistence type="predicted"/>
<gene>
    <name evidence="1" type="ORF">SAMN05660971_01053</name>
</gene>
<dbReference type="Pfam" id="PF10670">
    <property type="entry name" value="DUF4198"/>
    <property type="match status" value="1"/>
</dbReference>
<evidence type="ECO:0000313" key="1">
    <source>
        <dbReference type="EMBL" id="SHL65204.1"/>
    </source>
</evidence>
<dbReference type="EMBL" id="FRCA01000002">
    <property type="protein sequence ID" value="SHL65204.1"/>
    <property type="molecule type" value="Genomic_DNA"/>
</dbReference>
<name>A0A1M7CD77_9GAMM</name>
<protein>
    <submittedName>
        <fullName evidence="1">Uncharacterized conserved protein, contains GH25 family domain</fullName>
    </submittedName>
</protein>
<dbReference type="AlphaFoldDB" id="A0A1M7CD77"/>
<reference evidence="1 2" key="1">
    <citation type="submission" date="2016-11" db="EMBL/GenBank/DDBJ databases">
        <authorList>
            <person name="Jaros S."/>
            <person name="Januszkiewicz K."/>
            <person name="Wedrychowicz H."/>
        </authorList>
    </citation>
    <scope>NUCLEOTIDE SEQUENCE [LARGE SCALE GENOMIC DNA]</scope>
    <source>
        <strain evidence="1 2">DSM 4740</strain>
    </source>
</reference>
<dbReference type="Proteomes" id="UP000184123">
    <property type="component" value="Unassembled WGS sequence"/>
</dbReference>
<evidence type="ECO:0000313" key="2">
    <source>
        <dbReference type="Proteomes" id="UP000184123"/>
    </source>
</evidence>
<dbReference type="OrthoDB" id="581894at2"/>
<sequence>MFSVASFPTLLRSPPSFRLLRQSFITSTARVITSSIRPGCLTGCCVALLLAPAAYAHEFWLVPHDGITHEGKRVVFELRIGPTWPGVQTPRIPDLVSWFQARDVEGTREVDGREGALAVGNITARAPGSLVVAMRTNSASTELPGDEFNQYLEEEGLNNVLALREKFGLMDAPGREIFSRCAKSIILVDEQSQGYDQQMDLPLELVPRTDPLHASTQVPLDLQLLFHGQPLAGALVKAQLKADPVVELTARSNAQGMVSFDLMEPGLWLFNAVHMEPSGDDSADWESLWSSLTIDLTDQFDQAN</sequence>
<organism evidence="1 2">
    <name type="scientific">Halomonas cupida</name>
    <dbReference type="NCBI Taxonomy" id="44933"/>
    <lineage>
        <taxon>Bacteria</taxon>
        <taxon>Pseudomonadati</taxon>
        <taxon>Pseudomonadota</taxon>
        <taxon>Gammaproteobacteria</taxon>
        <taxon>Oceanospirillales</taxon>
        <taxon>Halomonadaceae</taxon>
        <taxon>Halomonas</taxon>
    </lineage>
</organism>
<dbReference type="STRING" id="44933.SAMN05660971_01053"/>
<dbReference type="InterPro" id="IPR019613">
    <property type="entry name" value="DUF4198"/>
</dbReference>
<accession>A0A1M7CD77</accession>